<dbReference type="SUPFAM" id="SSF51569">
    <property type="entry name" value="Aldolase"/>
    <property type="match status" value="1"/>
</dbReference>
<organism evidence="8 9">
    <name type="scientific">Veronia nyctiphanis</name>
    <dbReference type="NCBI Taxonomy" id="1278244"/>
    <lineage>
        <taxon>Bacteria</taxon>
        <taxon>Pseudomonadati</taxon>
        <taxon>Pseudomonadota</taxon>
        <taxon>Gammaproteobacteria</taxon>
        <taxon>Vibrionales</taxon>
        <taxon>Vibrionaceae</taxon>
        <taxon>Veronia</taxon>
    </lineage>
</organism>
<dbReference type="EC" id="4.1.2.4" evidence="3 7"/>
<dbReference type="GO" id="GO:0016052">
    <property type="term" value="P:carbohydrate catabolic process"/>
    <property type="evidence" value="ECO:0007669"/>
    <property type="project" value="TreeGrafter"/>
</dbReference>
<dbReference type="EMBL" id="PEIB01000006">
    <property type="protein sequence ID" value="RXJ73828.1"/>
    <property type="molecule type" value="Genomic_DNA"/>
</dbReference>
<sequence length="261" mass="27796">MSDRKDVASKALMLMDLTTLNDDDTPEKVTALCESAKSVLGNTAAVCIYPMFIPLAKAQLRAQGTPDVMVATVVNFPQGGEDIDRVVAETQSAILAGADEVDVVFPYRALMAGDERIGFELIRKCKAVCGDKVLKVIIESGELKTPKLIAKASKIAINAGADFIKTSTGKVAINATPQAAEIMLGVIKELGVEKRVGFKAAGGVRSLSDANIYLELATKIIGPEWADKAHFRFGASGLLNDLLAVLDHDLVTPHSANESHY</sequence>
<evidence type="ECO:0000313" key="8">
    <source>
        <dbReference type="EMBL" id="RXJ73828.1"/>
    </source>
</evidence>
<dbReference type="RefSeq" id="WP_129121760.1">
    <property type="nucleotide sequence ID" value="NZ_PEIB01000006.1"/>
</dbReference>
<evidence type="ECO:0000256" key="4">
    <source>
        <dbReference type="ARBA" id="ARBA00023239"/>
    </source>
</evidence>
<evidence type="ECO:0000256" key="5">
    <source>
        <dbReference type="ARBA" id="ARBA00023270"/>
    </source>
</evidence>
<dbReference type="InterPro" id="IPR011343">
    <property type="entry name" value="DeoC"/>
</dbReference>
<dbReference type="GO" id="GO:0004139">
    <property type="term" value="F:deoxyribose-phosphate aldolase activity"/>
    <property type="evidence" value="ECO:0007669"/>
    <property type="project" value="UniProtKB-UniRule"/>
</dbReference>
<dbReference type="GO" id="GO:0005737">
    <property type="term" value="C:cytoplasm"/>
    <property type="evidence" value="ECO:0007669"/>
    <property type="project" value="InterPro"/>
</dbReference>
<comment type="catalytic activity">
    <reaction evidence="6">
        <text>2-deoxy-D-ribose 5-phosphate = D-glyceraldehyde 3-phosphate + acetaldehyde</text>
        <dbReference type="Rhea" id="RHEA:12821"/>
        <dbReference type="ChEBI" id="CHEBI:15343"/>
        <dbReference type="ChEBI" id="CHEBI:59776"/>
        <dbReference type="ChEBI" id="CHEBI:62877"/>
        <dbReference type="EC" id="4.1.2.4"/>
    </reaction>
</comment>
<keyword evidence="4" id="KW-0456">Lyase</keyword>
<dbReference type="PANTHER" id="PTHR10889:SF3">
    <property type="entry name" value="DEOXYRIBOSE-PHOSPHATE ALDOLASE"/>
    <property type="match status" value="1"/>
</dbReference>
<evidence type="ECO:0000256" key="2">
    <source>
        <dbReference type="ARBA" id="ARBA00009473"/>
    </source>
</evidence>
<dbReference type="Gene3D" id="3.20.20.70">
    <property type="entry name" value="Aldolase class I"/>
    <property type="match status" value="1"/>
</dbReference>
<dbReference type="PIRSF" id="PIRSF001357">
    <property type="entry name" value="DeoC"/>
    <property type="match status" value="1"/>
</dbReference>
<evidence type="ECO:0000256" key="7">
    <source>
        <dbReference type="NCBIfam" id="TIGR00126"/>
    </source>
</evidence>
<comment type="pathway">
    <text evidence="1">Carbohydrate degradation; 2-deoxy-D-ribose 1-phosphate degradation; D-glyceraldehyde 3-phosphate and acetaldehyde from 2-deoxy-alpha-D-ribose 1-phosphate: step 2/2.</text>
</comment>
<keyword evidence="9" id="KW-1185">Reference proteome</keyword>
<dbReference type="Pfam" id="PF01791">
    <property type="entry name" value="DeoC"/>
    <property type="match status" value="1"/>
</dbReference>
<dbReference type="InterPro" id="IPR013785">
    <property type="entry name" value="Aldolase_TIM"/>
</dbReference>
<keyword evidence="5" id="KW-0704">Schiff base</keyword>
<dbReference type="InterPro" id="IPR002915">
    <property type="entry name" value="DeoC/FbaB/LacD_aldolase"/>
</dbReference>
<comment type="similarity">
    <text evidence="2">Belongs to the DeoC/FbaB aldolase family. DeoC type 2 subfamily.</text>
</comment>
<dbReference type="OrthoDB" id="6579831at2"/>
<dbReference type="NCBIfam" id="TIGR00126">
    <property type="entry name" value="deoC"/>
    <property type="match status" value="1"/>
</dbReference>
<accession>A0A4V1LT36</accession>
<evidence type="ECO:0000256" key="1">
    <source>
        <dbReference type="ARBA" id="ARBA00004816"/>
    </source>
</evidence>
<protein>
    <recommendedName>
        <fullName evidence="3 7">Deoxyribose-phosphate aldolase</fullName>
        <ecNumber evidence="3 7">4.1.2.4</ecNumber>
    </recommendedName>
</protein>
<proteinExistence type="inferred from homology"/>
<evidence type="ECO:0000256" key="3">
    <source>
        <dbReference type="ARBA" id="ARBA00012515"/>
    </source>
</evidence>
<dbReference type="GO" id="GO:0009264">
    <property type="term" value="P:deoxyribonucleotide catabolic process"/>
    <property type="evidence" value="ECO:0007669"/>
    <property type="project" value="UniProtKB-UniRule"/>
</dbReference>
<evidence type="ECO:0000256" key="6">
    <source>
        <dbReference type="ARBA" id="ARBA00048791"/>
    </source>
</evidence>
<dbReference type="SMART" id="SM01133">
    <property type="entry name" value="DeoC"/>
    <property type="match status" value="1"/>
</dbReference>
<dbReference type="Proteomes" id="UP000290287">
    <property type="component" value="Unassembled WGS sequence"/>
</dbReference>
<evidence type="ECO:0000313" key="9">
    <source>
        <dbReference type="Proteomes" id="UP000290287"/>
    </source>
</evidence>
<comment type="caution">
    <text evidence="8">The sequence shown here is derived from an EMBL/GenBank/DDBJ whole genome shotgun (WGS) entry which is preliminary data.</text>
</comment>
<dbReference type="CDD" id="cd00959">
    <property type="entry name" value="DeoC"/>
    <property type="match status" value="1"/>
</dbReference>
<gene>
    <name evidence="8" type="ORF">CS022_07495</name>
</gene>
<reference evidence="8 9" key="1">
    <citation type="submission" date="2017-10" db="EMBL/GenBank/DDBJ databases">
        <title>Nyctiphanis sp. nov., isolated from the stomach of the euphausiid Nyctiphanes simplex (Hansen, 1911) in the Gulf of California.</title>
        <authorList>
            <person name="Gomez-Gil B."/>
            <person name="Aguilar-Mendez M."/>
            <person name="Lopez-Cortes A."/>
            <person name="Gomez-Gutierrez J."/>
            <person name="Roque A."/>
            <person name="Lang E."/>
            <person name="Gonzalez-Castillo A."/>
        </authorList>
    </citation>
    <scope>NUCLEOTIDE SEQUENCE [LARGE SCALE GENOMIC DNA]</scope>
    <source>
        <strain evidence="8 9">CAIM 600</strain>
    </source>
</reference>
<dbReference type="AlphaFoldDB" id="A0A4V1LT36"/>
<dbReference type="PANTHER" id="PTHR10889">
    <property type="entry name" value="DEOXYRIBOSE-PHOSPHATE ALDOLASE"/>
    <property type="match status" value="1"/>
</dbReference>
<name>A0A4V1LT36_9GAMM</name>